<proteinExistence type="predicted"/>
<accession>A0ABU6TIJ5</accession>
<evidence type="ECO:0000313" key="1">
    <source>
        <dbReference type="EMBL" id="MED6148577.1"/>
    </source>
</evidence>
<comment type="caution">
    <text evidence="1">The sequence shown here is derived from an EMBL/GenBank/DDBJ whole genome shotgun (WGS) entry which is preliminary data.</text>
</comment>
<sequence>MGFKMYNTKNFVVVDKRARVKATQVNLSLLFCNRTTMEEVDLPTFPLEPFRFRTIPELFAPAIVTENELFEVVGKEDPRDLVTSQGKETKRMALKLQDLESG</sequence>
<reference evidence="1 2" key="1">
    <citation type="journal article" date="2023" name="Plants (Basel)">
        <title>Bridging the Gap: Combining Genomics and Transcriptomics Approaches to Understand Stylosanthes scabra, an Orphan Legume from the Brazilian Caatinga.</title>
        <authorList>
            <person name="Ferreira-Neto J.R.C."/>
            <person name="da Silva M.D."/>
            <person name="Binneck E."/>
            <person name="de Melo N.F."/>
            <person name="da Silva R.H."/>
            <person name="de Melo A.L.T.M."/>
            <person name="Pandolfi V."/>
            <person name="Bustamante F.O."/>
            <person name="Brasileiro-Vidal A.C."/>
            <person name="Benko-Iseppon A.M."/>
        </authorList>
    </citation>
    <scope>NUCLEOTIDE SEQUENCE [LARGE SCALE GENOMIC DNA]</scope>
    <source>
        <tissue evidence="1">Leaves</tissue>
    </source>
</reference>
<dbReference type="EMBL" id="JASCZI010091035">
    <property type="protein sequence ID" value="MED6148577.1"/>
    <property type="molecule type" value="Genomic_DNA"/>
</dbReference>
<name>A0ABU6TIJ5_9FABA</name>
<organism evidence="1 2">
    <name type="scientific">Stylosanthes scabra</name>
    <dbReference type="NCBI Taxonomy" id="79078"/>
    <lineage>
        <taxon>Eukaryota</taxon>
        <taxon>Viridiplantae</taxon>
        <taxon>Streptophyta</taxon>
        <taxon>Embryophyta</taxon>
        <taxon>Tracheophyta</taxon>
        <taxon>Spermatophyta</taxon>
        <taxon>Magnoliopsida</taxon>
        <taxon>eudicotyledons</taxon>
        <taxon>Gunneridae</taxon>
        <taxon>Pentapetalae</taxon>
        <taxon>rosids</taxon>
        <taxon>fabids</taxon>
        <taxon>Fabales</taxon>
        <taxon>Fabaceae</taxon>
        <taxon>Papilionoideae</taxon>
        <taxon>50 kb inversion clade</taxon>
        <taxon>dalbergioids sensu lato</taxon>
        <taxon>Dalbergieae</taxon>
        <taxon>Pterocarpus clade</taxon>
        <taxon>Stylosanthes</taxon>
    </lineage>
</organism>
<gene>
    <name evidence="1" type="ORF">PIB30_054383</name>
</gene>
<protein>
    <submittedName>
        <fullName evidence="1">Uncharacterized protein</fullName>
    </submittedName>
</protein>
<evidence type="ECO:0000313" key="2">
    <source>
        <dbReference type="Proteomes" id="UP001341840"/>
    </source>
</evidence>
<keyword evidence="2" id="KW-1185">Reference proteome</keyword>
<dbReference type="Proteomes" id="UP001341840">
    <property type="component" value="Unassembled WGS sequence"/>
</dbReference>